<organism evidence="2 3">
    <name type="scientific">Hibiscus syriacus</name>
    <name type="common">Rose of Sharon</name>
    <dbReference type="NCBI Taxonomy" id="106335"/>
    <lineage>
        <taxon>Eukaryota</taxon>
        <taxon>Viridiplantae</taxon>
        <taxon>Streptophyta</taxon>
        <taxon>Embryophyta</taxon>
        <taxon>Tracheophyta</taxon>
        <taxon>Spermatophyta</taxon>
        <taxon>Magnoliopsida</taxon>
        <taxon>eudicotyledons</taxon>
        <taxon>Gunneridae</taxon>
        <taxon>Pentapetalae</taxon>
        <taxon>rosids</taxon>
        <taxon>malvids</taxon>
        <taxon>Malvales</taxon>
        <taxon>Malvaceae</taxon>
        <taxon>Malvoideae</taxon>
        <taxon>Hibiscus</taxon>
    </lineage>
</organism>
<accession>A0A6A2YTN4</accession>
<reference evidence="2" key="1">
    <citation type="submission" date="2019-09" db="EMBL/GenBank/DDBJ databases">
        <title>Draft genome information of white flower Hibiscus syriacus.</title>
        <authorList>
            <person name="Kim Y.-M."/>
        </authorList>
    </citation>
    <scope>NUCLEOTIDE SEQUENCE [LARGE SCALE GENOMIC DNA]</scope>
    <source>
        <strain evidence="2">YM2019G1</strain>
    </source>
</reference>
<dbReference type="Proteomes" id="UP000436088">
    <property type="component" value="Unassembled WGS sequence"/>
</dbReference>
<dbReference type="EMBL" id="VEPZ02001279">
    <property type="protein sequence ID" value="KAE8682733.1"/>
    <property type="molecule type" value="Genomic_DNA"/>
</dbReference>
<name>A0A6A2YTN4_HIBSY</name>
<dbReference type="PANTHER" id="PTHR37252:SF3">
    <property type="entry name" value="POLYADENYLATE-BINDING PROTEIN-INTERACTING PROTEIN 6"/>
    <property type="match status" value="1"/>
</dbReference>
<proteinExistence type="predicted"/>
<feature type="region of interest" description="Disordered" evidence="1">
    <location>
        <begin position="102"/>
        <end position="145"/>
    </location>
</feature>
<comment type="caution">
    <text evidence="2">The sequence shown here is derived from an EMBL/GenBank/DDBJ whole genome shotgun (WGS) entry which is preliminary data.</text>
</comment>
<protein>
    <submittedName>
        <fullName evidence="2">Pentatricopeptide repeat-containing protein</fullName>
    </submittedName>
</protein>
<keyword evidence="3" id="KW-1185">Reference proteome</keyword>
<evidence type="ECO:0000313" key="3">
    <source>
        <dbReference type="Proteomes" id="UP000436088"/>
    </source>
</evidence>
<gene>
    <name evidence="2" type="ORF">F3Y22_tig00111238pilonHSYRG00468</name>
</gene>
<evidence type="ECO:0000313" key="2">
    <source>
        <dbReference type="EMBL" id="KAE8682733.1"/>
    </source>
</evidence>
<dbReference type="InterPro" id="IPR038981">
    <property type="entry name" value="CID5/CID6"/>
</dbReference>
<sequence length="145" mass="16016">MKKPGVSSLNPYAEPYIPLAKRKDPTVEDVKPGNEAAWFEPCSRSSLMQILSVLNVYMENNRDLEATIDRLNQLEFLCSFLDISKHPDMKMFTFESSESLPDTLDISDVSESRSSTPFGARRLKNVAGDETGASSSGSMESDIAS</sequence>
<feature type="compositionally biased region" description="Polar residues" evidence="1">
    <location>
        <begin position="132"/>
        <end position="145"/>
    </location>
</feature>
<evidence type="ECO:0000256" key="1">
    <source>
        <dbReference type="SAM" id="MobiDB-lite"/>
    </source>
</evidence>
<dbReference type="AlphaFoldDB" id="A0A6A2YTN4"/>
<dbReference type="PANTHER" id="PTHR37252">
    <property type="entry name" value="POLYADENYLATE-BINDING PROTEIN-INTERACTING PROTEIN 6"/>
    <property type="match status" value="1"/>
</dbReference>